<comment type="caution">
    <text evidence="2">The sequence shown here is derived from an EMBL/GenBank/DDBJ whole genome shotgun (WGS) entry which is preliminary data.</text>
</comment>
<sequence>MADFKLFRIGPSAASEIPGKSAQVEKSLQTLFEANIETLLGVRFLATEFTTGKLHSGRIDTLGLDENGCPVIIEYKRAVNENVISQGLFYLDWLMDHRGDFEMLALKKLGQDTHVDWSAPRLVCVAADFTNYDQHAVRQISRNIELMRYRHYGDDLLLLQLVNASSAAPTGAAAPSTGMVISASPTSNPTGPTATKDPYASQEIGYRLAQAEQPIKDLFEALKAYLLALGDDVQFKQVKQYFAFRRIKNFACVEIYPQAAKVTVFLKVDPDSVEPIPGMTRDVRKIGHFGTGDLEVTLRTMSDFEQAHPLFVKSYEAS</sequence>
<evidence type="ECO:0000313" key="3">
    <source>
        <dbReference type="Proteomes" id="UP001243009"/>
    </source>
</evidence>
<dbReference type="EMBL" id="JAUTWS010000073">
    <property type="protein sequence ID" value="MDO9713148.1"/>
    <property type="molecule type" value="Genomic_DNA"/>
</dbReference>
<dbReference type="RefSeq" id="WP_305108008.1">
    <property type="nucleotide sequence ID" value="NZ_JAUTWS010000073.1"/>
</dbReference>
<dbReference type="Gene3D" id="3.40.1350.10">
    <property type="match status" value="1"/>
</dbReference>
<proteinExistence type="predicted"/>
<dbReference type="Proteomes" id="UP001243009">
    <property type="component" value="Unassembled WGS sequence"/>
</dbReference>
<accession>A0ABT9EAE1</accession>
<reference evidence="2 3" key="1">
    <citation type="submission" date="2023-08" db="EMBL/GenBank/DDBJ databases">
        <title>The draft genome sequence of Paracraurococcus sp. LOR1-02.</title>
        <authorList>
            <person name="Kingkaew E."/>
            <person name="Tanasupawat S."/>
        </authorList>
    </citation>
    <scope>NUCLEOTIDE SEQUENCE [LARGE SCALE GENOMIC DNA]</scope>
    <source>
        <strain evidence="2 3">LOR1-02</strain>
    </source>
</reference>
<gene>
    <name evidence="2" type="ORF">Q7A36_32770</name>
</gene>
<dbReference type="InterPro" id="IPR011856">
    <property type="entry name" value="tRNA_endonuc-like_dom_sf"/>
</dbReference>
<evidence type="ECO:0000313" key="2">
    <source>
        <dbReference type="EMBL" id="MDO9713148.1"/>
    </source>
</evidence>
<evidence type="ECO:0000259" key="1">
    <source>
        <dbReference type="Pfam" id="PF18899"/>
    </source>
</evidence>
<dbReference type="InterPro" id="IPR043714">
    <property type="entry name" value="DUF5655"/>
</dbReference>
<name>A0ABT9EAE1_9PROT</name>
<feature type="domain" description="DUF5655" evidence="1">
    <location>
        <begin position="211"/>
        <end position="304"/>
    </location>
</feature>
<protein>
    <submittedName>
        <fullName evidence="2">DUF5655 domain-containing protein</fullName>
    </submittedName>
</protein>
<dbReference type="Pfam" id="PF18899">
    <property type="entry name" value="DUF5655"/>
    <property type="match status" value="1"/>
</dbReference>
<organism evidence="2 3">
    <name type="scientific">Paracraurococcus lichenis</name>
    <dbReference type="NCBI Taxonomy" id="3064888"/>
    <lineage>
        <taxon>Bacteria</taxon>
        <taxon>Pseudomonadati</taxon>
        <taxon>Pseudomonadota</taxon>
        <taxon>Alphaproteobacteria</taxon>
        <taxon>Acetobacterales</taxon>
        <taxon>Roseomonadaceae</taxon>
        <taxon>Paracraurococcus</taxon>
    </lineage>
</organism>
<keyword evidence="3" id="KW-1185">Reference proteome</keyword>